<dbReference type="Pfam" id="PF13589">
    <property type="entry name" value="HATPase_c_3"/>
    <property type="match status" value="1"/>
</dbReference>
<dbReference type="Proteomes" id="UP000284242">
    <property type="component" value="Unassembled WGS sequence"/>
</dbReference>
<evidence type="ECO:0000313" key="1">
    <source>
        <dbReference type="EMBL" id="RGS76032.1"/>
    </source>
</evidence>
<name>A0A412L5C5_9FIRM</name>
<dbReference type="AlphaFoldDB" id="A0A412L5C5"/>
<accession>A0A412L5C5</accession>
<sequence length="1183" mass="135634">MAKMAIADQVLQRQDKDGMLRRALERIIQLYTDKSHFVYELLQNAEDAGATKIKFEQYPDRLVVLHDGHPFSMENLQGLCDIGKSDKTDDLNQIGEFGVGFKSVFGICETVRLYSHPSKSDQEKGYHQFAVEIKDFTHPVDIDDQDVALGYTTMFVFPYSVGFTFSGFATIEKLNDVLSKRLQNLGITTLLFMKHLQSIDYKIELPRLRTSGTYLLDKTPINDHCSLVSAMGETGNKKENEEISYLMFSRPVTGIQAGRTIDIAFAVKVEESGEYTFTASKSPYISVYFPTETESKLKFIVQGPYRTTPNRSSVPADDKDNIDLAEQTASLLRDSVIELRDAGKLNFSFLNILPVDSDVFYSAPLFECMFNETEEMMTEEALLLCKDGSYAAADSVKIARGADFAEVLTEELLTELLNDGTDYHWLPTFLTETNKTYKTLYEFLTDVLDIEVIRPENLRNAFNNNRAFLPRRDDEWLVKLYNMYDSIAAAFSKQRGGSNMLTVEFIKTSKGTFVAPYRKSDGNELNSFYYRGYENASYLPNIFLPSSNTDGMDDIAFVDEGILQRCRHFFTEILNLQKPNEYEFFIRDFKRRYESGAVLFDDQHITDLKRLLHYRGNTDYRDEVNNLIKKYLKVRCIKDGKKVYVNPSKEKVLFSVNSEGMSIEQYYSHIVSYPYVDVEFYKIEDVDRDMLKLLGISEEVGTGLDRTNGEYYTGNPGRQPEWTTYQNFRWKLSLDKLDAVLEYISSHPKSPDSMAKSSFIFRFLQNHENMLFGTVYVGGSSPNIPNTYSDIVIKLRQDGPKHQYYGMKWNGKWLFTESGELVSQKEITKRDLHPQLYGDVRPESNLYDFLGFAKSEEDQLEEAAKDYDQLDDEAKEQFFEIELRRRFGISITDLEESYGSGAVGGGSTPTYTPQETFEFPSARVKNWDSLRKHAAEVLVFASPVKYEYKVRKIRVSKPDSEIDAYLRSMYRVEGSYKYACQMCHEPVTTFEKCQLSTGMEKELDAMHLCMCPNCASEYRRMRSDAYDLQEFIDEIMYLSEQDINSHDPVKIDFGNESIWFTQTHIAEIRELMALKDAADEYVEPASKPMKKAEPVKDTDDSQEVETVKVEEKEDPEAEVVVAGTDVYKAYIGKRVRHKSVGYGVVRTCDGKYLGIEFEEGPKAGKVTNYSLEACLSRGLIEIV</sequence>
<dbReference type="NCBIfam" id="NF047352">
    <property type="entry name" value="P_loop_sacsin"/>
    <property type="match status" value="1"/>
</dbReference>
<gene>
    <name evidence="1" type="ORF">DWX77_01695</name>
</gene>
<organism evidence="1 2">
    <name type="scientific">Blautia obeum</name>
    <dbReference type="NCBI Taxonomy" id="40520"/>
    <lineage>
        <taxon>Bacteria</taxon>
        <taxon>Bacillati</taxon>
        <taxon>Bacillota</taxon>
        <taxon>Clostridia</taxon>
        <taxon>Lachnospirales</taxon>
        <taxon>Lachnospiraceae</taxon>
        <taxon>Blautia</taxon>
    </lineage>
</organism>
<dbReference type="SUPFAM" id="SSF55874">
    <property type="entry name" value="ATPase domain of HSP90 chaperone/DNA topoisomerase II/histidine kinase"/>
    <property type="match status" value="1"/>
</dbReference>
<dbReference type="PANTHER" id="PTHR32387">
    <property type="entry name" value="WU:FJ29H11"/>
    <property type="match status" value="1"/>
</dbReference>
<dbReference type="InterPro" id="IPR036890">
    <property type="entry name" value="HATPase_C_sf"/>
</dbReference>
<evidence type="ECO:0000313" key="2">
    <source>
        <dbReference type="Proteomes" id="UP000284242"/>
    </source>
</evidence>
<dbReference type="EMBL" id="QRVV01000002">
    <property type="protein sequence ID" value="RGS76032.1"/>
    <property type="molecule type" value="Genomic_DNA"/>
</dbReference>
<evidence type="ECO:0008006" key="3">
    <source>
        <dbReference type="Google" id="ProtNLM"/>
    </source>
</evidence>
<dbReference type="InterPro" id="IPR052957">
    <property type="entry name" value="Auxin_embryo_med"/>
</dbReference>
<proteinExistence type="predicted"/>
<comment type="caution">
    <text evidence="1">The sequence shown here is derived from an EMBL/GenBank/DDBJ whole genome shotgun (WGS) entry which is preliminary data.</text>
</comment>
<protein>
    <recommendedName>
        <fullName evidence="3">ATP-binding protein</fullName>
    </recommendedName>
</protein>
<dbReference type="Gene3D" id="3.30.565.10">
    <property type="entry name" value="Histidine kinase-like ATPase, C-terminal domain"/>
    <property type="match status" value="1"/>
</dbReference>
<reference evidence="1 2" key="1">
    <citation type="submission" date="2018-08" db="EMBL/GenBank/DDBJ databases">
        <title>A genome reference for cultivated species of the human gut microbiota.</title>
        <authorList>
            <person name="Zou Y."/>
            <person name="Xue W."/>
            <person name="Luo G."/>
        </authorList>
    </citation>
    <scope>NUCLEOTIDE SEQUENCE [LARGE SCALE GENOMIC DNA]</scope>
    <source>
        <strain evidence="1 2">AF21-24</strain>
    </source>
</reference>
<dbReference type="PANTHER" id="PTHR32387:SF0">
    <property type="entry name" value="PROTEIN NO VEIN"/>
    <property type="match status" value="1"/>
</dbReference>